<dbReference type="OrthoDB" id="5500856at2"/>
<protein>
    <submittedName>
        <fullName evidence="1">Uncharacterized protein</fullName>
    </submittedName>
</protein>
<dbReference type="Proteomes" id="UP000321595">
    <property type="component" value="Chromosome"/>
</dbReference>
<accession>A0A5B8XYD8</accession>
<dbReference type="EMBL" id="CP042467">
    <property type="protein sequence ID" value="QED29978.1"/>
    <property type="molecule type" value="Genomic_DNA"/>
</dbReference>
<name>A0A5B8XYD8_9DELT</name>
<evidence type="ECO:0000313" key="2">
    <source>
        <dbReference type="Proteomes" id="UP000321595"/>
    </source>
</evidence>
<keyword evidence="2" id="KW-1185">Reference proteome</keyword>
<dbReference type="KEGG" id="bbae:FRD01_22640"/>
<evidence type="ECO:0000313" key="1">
    <source>
        <dbReference type="EMBL" id="QED29978.1"/>
    </source>
</evidence>
<organism evidence="1 2">
    <name type="scientific">Microvenator marinus</name>
    <dbReference type="NCBI Taxonomy" id="2600177"/>
    <lineage>
        <taxon>Bacteria</taxon>
        <taxon>Deltaproteobacteria</taxon>
        <taxon>Bradymonadales</taxon>
        <taxon>Microvenatoraceae</taxon>
        <taxon>Microvenator</taxon>
    </lineage>
</organism>
<dbReference type="AlphaFoldDB" id="A0A5B8XYD8"/>
<proteinExistence type="predicted"/>
<gene>
    <name evidence="1" type="ORF">FRD01_22640</name>
</gene>
<sequence>MKPGRKLSWQVEDPSPGILNVLPNMVTDIVLDHRPSGQRLVIDTKFNDIFTKGRYGNTWT</sequence>
<reference evidence="1 2" key="1">
    <citation type="submission" date="2019-08" db="EMBL/GenBank/DDBJ databases">
        <authorList>
            <person name="Liang Q."/>
        </authorList>
    </citation>
    <scope>NUCLEOTIDE SEQUENCE [LARGE SCALE GENOMIC DNA]</scope>
    <source>
        <strain evidence="1 2">V1718</strain>
    </source>
</reference>
<dbReference type="RefSeq" id="WP_146963254.1">
    <property type="nucleotide sequence ID" value="NZ_CP042467.1"/>
</dbReference>